<proteinExistence type="predicted"/>
<protein>
    <recommendedName>
        <fullName evidence="5">Lipocalin</fullName>
    </recommendedName>
</protein>
<keyword evidence="2" id="KW-0732">Signal</keyword>
<dbReference type="EnsemblMetazoa" id="XM_022815929">
    <property type="protein sequence ID" value="XP_022671664"/>
    <property type="gene ID" value="LOC111254756"/>
</dbReference>
<dbReference type="Proteomes" id="UP000594260">
    <property type="component" value="Unplaced"/>
</dbReference>
<feature type="signal peptide" evidence="2">
    <location>
        <begin position="1"/>
        <end position="16"/>
    </location>
</feature>
<evidence type="ECO:0000313" key="3">
    <source>
        <dbReference type="EnsemblMetazoa" id="XP_022671664"/>
    </source>
</evidence>
<dbReference type="RefSeq" id="XP_022671664.1">
    <property type="nucleotide sequence ID" value="XM_022815929.1"/>
</dbReference>
<feature type="region of interest" description="Disordered" evidence="1">
    <location>
        <begin position="218"/>
        <end position="239"/>
    </location>
</feature>
<dbReference type="GeneID" id="111254756"/>
<keyword evidence="4" id="KW-1185">Reference proteome</keyword>
<dbReference type="InParanoid" id="A0A7M7KW91"/>
<sequence>MKTFVVLCTVIALCWAKNGHVVRPKDDEGGEATPAKAQLCPQDEWDGVKSIREYNNWTTDTLPYIEGFTVMLIQFTSTVGWRCYGTEISTQNTTKIVMKNIYPAQLSSSMAFDFGEREESSAGEPSKQLMIAGASSNFIAYAMCNGNSSYINLFVTYKNTITENEKRAINKWIKSSNLPMLGKWAAINFDTCSLTKTYLCNGGQDKFCSTTLRRAKKVRKHSSEESSEDGTEGLIFMPW</sequence>
<evidence type="ECO:0008006" key="5">
    <source>
        <dbReference type="Google" id="ProtNLM"/>
    </source>
</evidence>
<evidence type="ECO:0000256" key="1">
    <source>
        <dbReference type="SAM" id="MobiDB-lite"/>
    </source>
</evidence>
<reference evidence="3" key="1">
    <citation type="submission" date="2021-01" db="UniProtKB">
        <authorList>
            <consortium name="EnsemblMetazoa"/>
        </authorList>
    </citation>
    <scope>IDENTIFICATION</scope>
</reference>
<name>A0A7M7KW91_VARDE</name>
<accession>A0A7M7KW91</accession>
<dbReference type="OrthoDB" id="6509170at2759"/>
<feature type="chain" id="PRO_5029613071" description="Lipocalin" evidence="2">
    <location>
        <begin position="17"/>
        <end position="239"/>
    </location>
</feature>
<dbReference type="AlphaFoldDB" id="A0A7M7KW91"/>
<dbReference type="KEGG" id="vde:111254756"/>
<organism evidence="3 4">
    <name type="scientific">Varroa destructor</name>
    <name type="common">Honeybee mite</name>
    <dbReference type="NCBI Taxonomy" id="109461"/>
    <lineage>
        <taxon>Eukaryota</taxon>
        <taxon>Metazoa</taxon>
        <taxon>Ecdysozoa</taxon>
        <taxon>Arthropoda</taxon>
        <taxon>Chelicerata</taxon>
        <taxon>Arachnida</taxon>
        <taxon>Acari</taxon>
        <taxon>Parasitiformes</taxon>
        <taxon>Mesostigmata</taxon>
        <taxon>Gamasina</taxon>
        <taxon>Dermanyssoidea</taxon>
        <taxon>Varroidae</taxon>
        <taxon>Varroa</taxon>
    </lineage>
</organism>
<evidence type="ECO:0000256" key="2">
    <source>
        <dbReference type="SAM" id="SignalP"/>
    </source>
</evidence>
<evidence type="ECO:0000313" key="4">
    <source>
        <dbReference type="Proteomes" id="UP000594260"/>
    </source>
</evidence>